<reference evidence="6 7" key="1">
    <citation type="submission" date="2017-08" db="EMBL/GenBank/DDBJ databases">
        <title>Burning lignite coal seam in the remote Altai Mountains harbors a hydrogen-driven thermophilic microbial community.</title>
        <authorList>
            <person name="Kadnikov V.V."/>
            <person name="Mardanov A.V."/>
            <person name="Ivasenko D."/>
            <person name="Beletsky A.V."/>
            <person name="Karnachuk O.V."/>
            <person name="Ravin N.V."/>
        </authorList>
    </citation>
    <scope>NUCLEOTIDE SEQUENCE [LARGE SCALE GENOMIC DNA]</scope>
    <source>
        <strain evidence="6">AL33</strain>
    </source>
</reference>
<dbReference type="RefSeq" id="WP_273000544.1">
    <property type="nucleotide sequence ID" value="NZ_PEBV01000034.1"/>
</dbReference>
<dbReference type="GO" id="GO:0016020">
    <property type="term" value="C:membrane"/>
    <property type="evidence" value="ECO:0007669"/>
    <property type="project" value="UniProtKB-SubCell"/>
</dbReference>
<dbReference type="PANTHER" id="PTHR39157">
    <property type="entry name" value="INTEGRAL MEMBRANE PROTEIN-RELATED"/>
    <property type="match status" value="1"/>
</dbReference>
<dbReference type="Proteomes" id="UP000244180">
    <property type="component" value="Unassembled WGS sequence"/>
</dbReference>
<feature type="transmembrane region" description="Helical" evidence="5">
    <location>
        <begin position="28"/>
        <end position="46"/>
    </location>
</feature>
<keyword evidence="3 5" id="KW-1133">Transmembrane helix</keyword>
<evidence type="ECO:0000256" key="2">
    <source>
        <dbReference type="ARBA" id="ARBA00022692"/>
    </source>
</evidence>
<dbReference type="Pfam" id="PF07681">
    <property type="entry name" value="DoxX"/>
    <property type="match status" value="1"/>
</dbReference>
<dbReference type="AlphaFoldDB" id="A0A2T5G6S4"/>
<feature type="transmembrane region" description="Helical" evidence="5">
    <location>
        <begin position="142"/>
        <end position="161"/>
    </location>
</feature>
<gene>
    <name evidence="6" type="ORF">HSCHL_0997</name>
</gene>
<feature type="transmembrane region" description="Helical" evidence="5">
    <location>
        <begin position="79"/>
        <end position="99"/>
    </location>
</feature>
<evidence type="ECO:0000313" key="7">
    <source>
        <dbReference type="Proteomes" id="UP000244180"/>
    </source>
</evidence>
<comment type="subcellular location">
    <subcellularLocation>
        <location evidence="1">Membrane</location>
        <topology evidence="1">Multi-pass membrane protein</topology>
    </subcellularLocation>
</comment>
<dbReference type="EMBL" id="PEBV01000034">
    <property type="protein sequence ID" value="PTQ51878.1"/>
    <property type="molecule type" value="Genomic_DNA"/>
</dbReference>
<protein>
    <recommendedName>
        <fullName evidence="8">Crp/Fnr family transcriptional regulator</fullName>
    </recommendedName>
</protein>
<evidence type="ECO:0000256" key="1">
    <source>
        <dbReference type="ARBA" id="ARBA00004141"/>
    </source>
</evidence>
<proteinExistence type="predicted"/>
<dbReference type="PANTHER" id="PTHR39157:SF1">
    <property type="entry name" value="DOXX FAMILY PROTEIN"/>
    <property type="match status" value="1"/>
</dbReference>
<evidence type="ECO:0000256" key="3">
    <source>
        <dbReference type="ARBA" id="ARBA00022989"/>
    </source>
</evidence>
<keyword evidence="4 5" id="KW-0472">Membrane</keyword>
<evidence type="ECO:0000313" key="6">
    <source>
        <dbReference type="EMBL" id="PTQ51878.1"/>
    </source>
</evidence>
<comment type="caution">
    <text evidence="6">The sequence shown here is derived from an EMBL/GenBank/DDBJ whole genome shotgun (WGS) entry which is preliminary data.</text>
</comment>
<evidence type="ECO:0000256" key="5">
    <source>
        <dbReference type="SAM" id="Phobius"/>
    </source>
</evidence>
<feature type="transmembrane region" description="Helical" evidence="5">
    <location>
        <begin position="105"/>
        <end position="130"/>
    </location>
</feature>
<name>A0A2T5G6S4_HYDSH</name>
<keyword evidence="2 5" id="KW-0812">Transmembrane</keyword>
<evidence type="ECO:0000256" key="4">
    <source>
        <dbReference type="ARBA" id="ARBA00023136"/>
    </source>
</evidence>
<evidence type="ECO:0008006" key="8">
    <source>
        <dbReference type="Google" id="ProtNLM"/>
    </source>
</evidence>
<dbReference type="InterPro" id="IPR032808">
    <property type="entry name" value="DoxX"/>
</dbReference>
<accession>A0A2T5G6S4</accession>
<sequence length="187" mass="20894">MGLDERWTREVAAAQPIVPVVRWLRENFYASLLLFVIRIYLGWEWLTAGLPKLRGFDATGFLKGALTKTAGEHPDVQWWWARFLEGFAIPNVALFNFLVPWGEVLVGIGLLLGCLTTPAAFFAAVMNFSFMFSGTVSTNPQMILLTFFLLVAGANAGRIGLDRWVVPYLRDAWAKVRRSGKSVPNGN</sequence>
<organism evidence="6 7">
    <name type="scientific">Hydrogenibacillus schlegelii</name>
    <name type="common">Bacillus schlegelii</name>
    <dbReference type="NCBI Taxonomy" id="1484"/>
    <lineage>
        <taxon>Bacteria</taxon>
        <taxon>Bacillati</taxon>
        <taxon>Bacillota</taxon>
        <taxon>Bacilli</taxon>
        <taxon>Bacillales</taxon>
        <taxon>Bacillales Family X. Incertae Sedis</taxon>
        <taxon>Hydrogenibacillus</taxon>
    </lineage>
</organism>